<protein>
    <submittedName>
        <fullName evidence="1">Uncharacterized protein</fullName>
    </submittedName>
</protein>
<organism evidence="1 2">
    <name type="scientific">Candidatus Methanoperedens nitratireducens</name>
    <dbReference type="NCBI Taxonomy" id="1392998"/>
    <lineage>
        <taxon>Archaea</taxon>
        <taxon>Methanobacteriati</taxon>
        <taxon>Methanobacteriota</taxon>
        <taxon>Stenosarchaea group</taxon>
        <taxon>Methanomicrobia</taxon>
        <taxon>Methanosarcinales</taxon>
        <taxon>ANME-2 cluster</taxon>
        <taxon>Candidatus Methanoperedentaceae</taxon>
        <taxon>Candidatus Methanoperedens</taxon>
    </lineage>
</organism>
<dbReference type="EMBL" id="FZMP01000103">
    <property type="protein sequence ID" value="SNQ60582.1"/>
    <property type="molecule type" value="Genomic_DNA"/>
</dbReference>
<keyword evidence="2" id="KW-1185">Reference proteome</keyword>
<reference evidence="2" key="1">
    <citation type="submission" date="2017-06" db="EMBL/GenBank/DDBJ databases">
        <authorList>
            <person name="Cremers G."/>
        </authorList>
    </citation>
    <scope>NUCLEOTIDE SEQUENCE [LARGE SCALE GENOMIC DNA]</scope>
</reference>
<name>A0A284VMW0_9EURY</name>
<dbReference type="InterPro" id="IPR036390">
    <property type="entry name" value="WH_DNA-bd_sf"/>
</dbReference>
<evidence type="ECO:0000313" key="2">
    <source>
        <dbReference type="Proteomes" id="UP000218615"/>
    </source>
</evidence>
<dbReference type="InterPro" id="IPR036388">
    <property type="entry name" value="WH-like_DNA-bd_sf"/>
</dbReference>
<dbReference type="Proteomes" id="UP000218615">
    <property type="component" value="Unassembled WGS sequence"/>
</dbReference>
<gene>
    <name evidence="1" type="ORF">MNV_1910005</name>
</gene>
<dbReference type="SUPFAM" id="SSF46785">
    <property type="entry name" value="Winged helix' DNA-binding domain"/>
    <property type="match status" value="1"/>
</dbReference>
<dbReference type="RefSeq" id="WP_096204985.1">
    <property type="nucleotide sequence ID" value="NZ_FZMP01000103.1"/>
</dbReference>
<sequence>MTEKMAVPIFRKILSALFASGSLRTMEIYAKMQDEAKSSFYNAMRQLKNEGYIKAEVRLNNLAVYILTDKGVEVVKEYVKKSNAEDVISAIADSDRAEELLYGILASDVRKKTGIEADDAVYAAIVKKNYEQFLRKTREDLEVLSR</sequence>
<evidence type="ECO:0000313" key="1">
    <source>
        <dbReference type="EMBL" id="SNQ60582.1"/>
    </source>
</evidence>
<proteinExistence type="predicted"/>
<accession>A0A284VMW0</accession>
<dbReference type="Gene3D" id="1.10.10.10">
    <property type="entry name" value="Winged helix-like DNA-binding domain superfamily/Winged helix DNA-binding domain"/>
    <property type="match status" value="1"/>
</dbReference>
<dbReference type="AlphaFoldDB" id="A0A284VMW0"/>